<accession>A0A1G8S9U9</accession>
<dbReference type="EMBL" id="FNDJ01000009">
    <property type="protein sequence ID" value="SDJ25951.1"/>
    <property type="molecule type" value="Genomic_DNA"/>
</dbReference>
<dbReference type="Proteomes" id="UP000199202">
    <property type="component" value="Unassembled WGS sequence"/>
</dbReference>
<feature type="region of interest" description="Disordered" evidence="1">
    <location>
        <begin position="1"/>
        <end position="34"/>
    </location>
</feature>
<name>A0A1G8S9U9_9ACTN</name>
<keyword evidence="3" id="KW-1185">Reference proteome</keyword>
<organism evidence="2 3">
    <name type="scientific">Nonomuraea jiangxiensis</name>
    <dbReference type="NCBI Taxonomy" id="633440"/>
    <lineage>
        <taxon>Bacteria</taxon>
        <taxon>Bacillati</taxon>
        <taxon>Actinomycetota</taxon>
        <taxon>Actinomycetes</taxon>
        <taxon>Streptosporangiales</taxon>
        <taxon>Streptosporangiaceae</taxon>
        <taxon>Nonomuraea</taxon>
    </lineage>
</organism>
<evidence type="ECO:0000256" key="1">
    <source>
        <dbReference type="SAM" id="MobiDB-lite"/>
    </source>
</evidence>
<proteinExistence type="predicted"/>
<sequence length="69" mass="7616">MVAGCGLRRARPVSQGPGEDARRDGGQREEGEPGVVLPGLTFLVLYAWPWLDRLITGDRAAHHLLDRPR</sequence>
<dbReference type="AlphaFoldDB" id="A0A1G8S9U9"/>
<dbReference type="RefSeq" id="WP_090933998.1">
    <property type="nucleotide sequence ID" value="NZ_FNDJ01000009.1"/>
</dbReference>
<reference evidence="2 3" key="1">
    <citation type="submission" date="2016-10" db="EMBL/GenBank/DDBJ databases">
        <authorList>
            <person name="de Groot N.N."/>
        </authorList>
    </citation>
    <scope>NUCLEOTIDE SEQUENCE [LARGE SCALE GENOMIC DNA]</scope>
    <source>
        <strain evidence="2 3">CGMCC 4.6533</strain>
    </source>
</reference>
<evidence type="ECO:0000313" key="3">
    <source>
        <dbReference type="Proteomes" id="UP000199202"/>
    </source>
</evidence>
<dbReference type="STRING" id="633440.SAMN05421869_109313"/>
<feature type="compositionally biased region" description="Basic and acidic residues" evidence="1">
    <location>
        <begin position="19"/>
        <end position="31"/>
    </location>
</feature>
<gene>
    <name evidence="2" type="ORF">SAMN05421869_109313</name>
</gene>
<evidence type="ECO:0000313" key="2">
    <source>
        <dbReference type="EMBL" id="SDJ25951.1"/>
    </source>
</evidence>
<protein>
    <submittedName>
        <fullName evidence="2">Uncharacterized protein</fullName>
    </submittedName>
</protein>